<feature type="compositionally biased region" description="Low complexity" evidence="1">
    <location>
        <begin position="1"/>
        <end position="14"/>
    </location>
</feature>
<evidence type="ECO:0000313" key="2">
    <source>
        <dbReference type="EMBL" id="KAL3113166.1"/>
    </source>
</evidence>
<evidence type="ECO:0000313" key="3">
    <source>
        <dbReference type="Proteomes" id="UP001620626"/>
    </source>
</evidence>
<dbReference type="AlphaFoldDB" id="A0ABD2LD79"/>
<name>A0ABD2LD79_9BILA</name>
<keyword evidence="3" id="KW-1185">Reference proteome</keyword>
<sequence length="163" mass="18901">MDKQNANANQQSSSSEEENDVGPAERVLLELMRLPVECAHPGEKNWWKNYWAVIADILSIWTEMPEIVFLSVNMLSIEPEKRMTAQGAVDYLEGKCKPKKYEKNAEKIALFGDVSAEKLRELMEMEGFKQEKMGSIKEKLRTAEKNLKLFLKKLEKRKEFCEQ</sequence>
<comment type="caution">
    <text evidence="2">The sequence shown here is derived from an EMBL/GenBank/DDBJ whole genome shotgun (WGS) entry which is preliminary data.</text>
</comment>
<accession>A0ABD2LD79</accession>
<gene>
    <name evidence="2" type="ORF">niasHT_013402</name>
</gene>
<dbReference type="EMBL" id="JBICBT010000454">
    <property type="protein sequence ID" value="KAL3113166.1"/>
    <property type="molecule type" value="Genomic_DNA"/>
</dbReference>
<feature type="region of interest" description="Disordered" evidence="1">
    <location>
        <begin position="1"/>
        <end position="22"/>
    </location>
</feature>
<dbReference type="Proteomes" id="UP001620626">
    <property type="component" value="Unassembled WGS sequence"/>
</dbReference>
<protein>
    <submittedName>
        <fullName evidence="2">Uncharacterized protein</fullName>
    </submittedName>
</protein>
<evidence type="ECO:0000256" key="1">
    <source>
        <dbReference type="SAM" id="MobiDB-lite"/>
    </source>
</evidence>
<reference evidence="2 3" key="1">
    <citation type="submission" date="2024-10" db="EMBL/GenBank/DDBJ databases">
        <authorList>
            <person name="Kim D."/>
        </authorList>
    </citation>
    <scope>NUCLEOTIDE SEQUENCE [LARGE SCALE GENOMIC DNA]</scope>
    <source>
        <strain evidence="2">BH-2024</strain>
    </source>
</reference>
<organism evidence="2 3">
    <name type="scientific">Heterodera trifolii</name>
    <dbReference type="NCBI Taxonomy" id="157864"/>
    <lineage>
        <taxon>Eukaryota</taxon>
        <taxon>Metazoa</taxon>
        <taxon>Ecdysozoa</taxon>
        <taxon>Nematoda</taxon>
        <taxon>Chromadorea</taxon>
        <taxon>Rhabditida</taxon>
        <taxon>Tylenchina</taxon>
        <taxon>Tylenchomorpha</taxon>
        <taxon>Tylenchoidea</taxon>
        <taxon>Heteroderidae</taxon>
        <taxon>Heteroderinae</taxon>
        <taxon>Heterodera</taxon>
    </lineage>
</organism>
<proteinExistence type="predicted"/>